<evidence type="ECO:0000256" key="2">
    <source>
        <dbReference type="ARBA" id="ARBA00022729"/>
    </source>
</evidence>
<dbReference type="Proteomes" id="UP001226762">
    <property type="component" value="Unassembled WGS sequence"/>
</dbReference>
<protein>
    <submittedName>
        <fullName evidence="4">VacJ family lipoprotein</fullName>
    </submittedName>
</protein>
<comment type="similarity">
    <text evidence="1">Belongs to the MlaA family.</text>
</comment>
<feature type="region of interest" description="Disordered" evidence="3">
    <location>
        <begin position="242"/>
        <end position="266"/>
    </location>
</feature>
<dbReference type="InterPro" id="IPR007428">
    <property type="entry name" value="MlaA"/>
</dbReference>
<evidence type="ECO:0000256" key="3">
    <source>
        <dbReference type="SAM" id="MobiDB-lite"/>
    </source>
</evidence>
<gene>
    <name evidence="4" type="ORF">NO357_12050</name>
</gene>
<proteinExistence type="inferred from homology"/>
<reference evidence="4" key="1">
    <citation type="submission" date="2022-07" db="EMBL/GenBank/DDBJ databases">
        <authorList>
            <person name="Otstavnykh N."/>
            <person name="Isaeva M."/>
            <person name="Bystritskaya E."/>
        </authorList>
    </citation>
    <scope>NUCLEOTIDE SEQUENCE</scope>
    <source>
        <strain evidence="4">KCTC 52189</strain>
    </source>
</reference>
<evidence type="ECO:0000256" key="1">
    <source>
        <dbReference type="ARBA" id="ARBA00010634"/>
    </source>
</evidence>
<evidence type="ECO:0000313" key="4">
    <source>
        <dbReference type="EMBL" id="MDQ2090633.1"/>
    </source>
</evidence>
<dbReference type="PANTHER" id="PTHR30035">
    <property type="entry name" value="LIPOPROTEIN VACJ-RELATED"/>
    <property type="match status" value="1"/>
</dbReference>
<sequence length="266" mass="28566">MADTFISFPGNRDLKRFLTIAVAALALTACSVPGPGGAPDGVHDPYEDVNRRNHELNRALDRTFVRSAGKGYSGIVPEPVQEGVSNFASNLSLPGTVVNNVLQGDLAGAGQNTLRFVFNTVIGIGGLGDPAGELGLYEVETDFGETLHVWGVPEGAFVELPVLGPSTERDAVGKVVDLFTNPLSYVLPSPEKYYGTAAKLAARVGDRGRYSDTVDSILYESADSYAQSRLIYLQNRRFELGGDDSSAYVDPYDDPYGDPYADPYTE</sequence>
<comment type="caution">
    <text evidence="4">The sequence shown here is derived from an EMBL/GenBank/DDBJ whole genome shotgun (WGS) entry which is preliminary data.</text>
</comment>
<dbReference type="EMBL" id="JANHAX010000003">
    <property type="protein sequence ID" value="MDQ2090633.1"/>
    <property type="molecule type" value="Genomic_DNA"/>
</dbReference>
<dbReference type="RefSeq" id="WP_306735905.1">
    <property type="nucleotide sequence ID" value="NZ_JANHAX010000003.1"/>
</dbReference>
<evidence type="ECO:0000313" key="5">
    <source>
        <dbReference type="Proteomes" id="UP001226762"/>
    </source>
</evidence>
<feature type="compositionally biased region" description="Low complexity" evidence="3">
    <location>
        <begin position="257"/>
        <end position="266"/>
    </location>
</feature>
<dbReference type="GO" id="GO:0016020">
    <property type="term" value="C:membrane"/>
    <property type="evidence" value="ECO:0007669"/>
    <property type="project" value="InterPro"/>
</dbReference>
<organism evidence="4 5">
    <name type="scientific">Marimonas arenosa</name>
    <dbReference type="NCBI Taxonomy" id="1795305"/>
    <lineage>
        <taxon>Bacteria</taxon>
        <taxon>Pseudomonadati</taxon>
        <taxon>Pseudomonadota</taxon>
        <taxon>Alphaproteobacteria</taxon>
        <taxon>Rhodobacterales</taxon>
        <taxon>Paracoccaceae</taxon>
        <taxon>Marimonas</taxon>
    </lineage>
</organism>
<keyword evidence="4" id="KW-0449">Lipoprotein</keyword>
<keyword evidence="2" id="KW-0732">Signal</keyword>
<accession>A0AAE4B424</accession>
<dbReference type="PRINTS" id="PR01805">
    <property type="entry name" value="VACJLIPOPROT"/>
</dbReference>
<dbReference type="AlphaFoldDB" id="A0AAE4B424"/>
<reference evidence="4" key="2">
    <citation type="submission" date="2023-02" db="EMBL/GenBank/DDBJ databases">
        <title>'Rhodoalgimonas zhirmunskyi' gen. nov., isolated from a red alga.</title>
        <authorList>
            <person name="Nedashkovskaya O.I."/>
            <person name="Otstavnykh N.Y."/>
            <person name="Bystritskaya E.P."/>
            <person name="Balabanova L.A."/>
            <person name="Isaeva M.P."/>
        </authorList>
    </citation>
    <scope>NUCLEOTIDE SEQUENCE</scope>
    <source>
        <strain evidence="4">KCTC 52189</strain>
    </source>
</reference>
<dbReference type="Pfam" id="PF04333">
    <property type="entry name" value="MlaA"/>
    <property type="match status" value="1"/>
</dbReference>
<keyword evidence="5" id="KW-1185">Reference proteome</keyword>
<name>A0AAE4B424_9RHOB</name>
<dbReference type="GO" id="GO:0120010">
    <property type="term" value="P:intermembrane phospholipid transfer"/>
    <property type="evidence" value="ECO:0007669"/>
    <property type="project" value="TreeGrafter"/>
</dbReference>
<dbReference type="PANTHER" id="PTHR30035:SF3">
    <property type="entry name" value="INTERMEMBRANE PHOSPHOLIPID TRANSPORT SYSTEM LIPOPROTEIN MLAA"/>
    <property type="match status" value="1"/>
</dbReference>